<evidence type="ECO:0000256" key="2">
    <source>
        <dbReference type="RuleBase" id="RU003707"/>
    </source>
</evidence>
<comment type="similarity">
    <text evidence="1 2">Belongs to the enoyl-CoA hydratase/isomerase family.</text>
</comment>
<dbReference type="RefSeq" id="WP_242376678.1">
    <property type="nucleotide sequence ID" value="NZ_JAKRKC020000001.1"/>
</dbReference>
<dbReference type="CDD" id="cd06558">
    <property type="entry name" value="crotonase-like"/>
    <property type="match status" value="1"/>
</dbReference>
<evidence type="ECO:0000313" key="3">
    <source>
        <dbReference type="EMBL" id="MCK2217131.1"/>
    </source>
</evidence>
<gene>
    <name evidence="3" type="ORF">MF672_025570</name>
</gene>
<dbReference type="Gene3D" id="1.10.287.2460">
    <property type="match status" value="1"/>
</dbReference>
<name>A0ABT0FXQ3_9ACTN</name>
<dbReference type="PANTHER" id="PTHR43802">
    <property type="entry name" value="ENOYL-COA HYDRATASE"/>
    <property type="match status" value="1"/>
</dbReference>
<dbReference type="InterPro" id="IPR001753">
    <property type="entry name" value="Enoyl-CoA_hydra/iso"/>
</dbReference>
<reference evidence="3 4" key="1">
    <citation type="submission" date="2022-04" db="EMBL/GenBank/DDBJ databases">
        <title>Genome draft of Actinomadura sp. ATCC 31491.</title>
        <authorList>
            <person name="Shi X."/>
            <person name="Du Y."/>
        </authorList>
    </citation>
    <scope>NUCLEOTIDE SEQUENCE [LARGE SCALE GENOMIC DNA]</scope>
    <source>
        <strain evidence="3 4">ATCC 31491</strain>
    </source>
</reference>
<dbReference type="NCBIfam" id="NF006108">
    <property type="entry name" value="PRK08259.1"/>
    <property type="match status" value="1"/>
</dbReference>
<comment type="caution">
    <text evidence="3">The sequence shown here is derived from an EMBL/GenBank/DDBJ whole genome shotgun (WGS) entry which is preliminary data.</text>
</comment>
<dbReference type="SUPFAM" id="SSF52096">
    <property type="entry name" value="ClpP/crotonase"/>
    <property type="match status" value="1"/>
</dbReference>
<dbReference type="InterPro" id="IPR029045">
    <property type="entry name" value="ClpP/crotonase-like_dom_sf"/>
</dbReference>
<dbReference type="Pfam" id="PF00378">
    <property type="entry name" value="ECH_1"/>
    <property type="match status" value="1"/>
</dbReference>
<sequence>MAVRVERAGAVTTVVISRAEARNAVDRATAGALADAFRGFEESDAAVAVLWGEGGTFCAGADLKAMDNRVAEDGDGPMGPTRMRLGKPVVAAVAGHAVAGGLELALWCDLRVAEEDAVFGVFCRRWGVPLIDGGTVRLPRLVGTSRAMDLILTGRPVGAREAYEMGLVNRVVPVGEARARAEELAREIARFPQTCLREDRLSVLEQEGLGEREALRNELRHGLASLPEASGGAARFREGEGRHGDF</sequence>
<accession>A0ABT0FXQ3</accession>
<dbReference type="Proteomes" id="UP001317259">
    <property type="component" value="Unassembled WGS sequence"/>
</dbReference>
<protein>
    <submittedName>
        <fullName evidence="3">Crotonase/enoyl-CoA hydratase family protein</fullName>
    </submittedName>
</protein>
<dbReference type="PANTHER" id="PTHR43802:SF1">
    <property type="entry name" value="IP11341P-RELATED"/>
    <property type="match status" value="1"/>
</dbReference>
<evidence type="ECO:0000256" key="1">
    <source>
        <dbReference type="ARBA" id="ARBA00005254"/>
    </source>
</evidence>
<dbReference type="Gene3D" id="3.90.226.10">
    <property type="entry name" value="2-enoyl-CoA Hydratase, Chain A, domain 1"/>
    <property type="match status" value="1"/>
</dbReference>
<organism evidence="3 4">
    <name type="scientific">Actinomadura luzonensis</name>
    <dbReference type="NCBI Taxonomy" id="2805427"/>
    <lineage>
        <taxon>Bacteria</taxon>
        <taxon>Bacillati</taxon>
        <taxon>Actinomycetota</taxon>
        <taxon>Actinomycetes</taxon>
        <taxon>Streptosporangiales</taxon>
        <taxon>Thermomonosporaceae</taxon>
        <taxon>Actinomadura</taxon>
    </lineage>
</organism>
<proteinExistence type="inferred from homology"/>
<dbReference type="PROSITE" id="PS00166">
    <property type="entry name" value="ENOYL_COA_HYDRATASE"/>
    <property type="match status" value="1"/>
</dbReference>
<keyword evidence="4" id="KW-1185">Reference proteome</keyword>
<dbReference type="InterPro" id="IPR018376">
    <property type="entry name" value="Enoyl-CoA_hyd/isom_CS"/>
</dbReference>
<evidence type="ECO:0000313" key="4">
    <source>
        <dbReference type="Proteomes" id="UP001317259"/>
    </source>
</evidence>
<dbReference type="EMBL" id="JAKRKC020000001">
    <property type="protein sequence ID" value="MCK2217131.1"/>
    <property type="molecule type" value="Genomic_DNA"/>
</dbReference>